<protein>
    <submittedName>
        <fullName evidence="1">Uncharacterized protein</fullName>
    </submittedName>
</protein>
<dbReference type="AlphaFoldDB" id="A0A6G0XV81"/>
<proteinExistence type="predicted"/>
<dbReference type="VEuPathDB" id="FungiDB:AeMF1_016835"/>
<evidence type="ECO:0000313" key="1">
    <source>
        <dbReference type="EMBL" id="KAF0744359.1"/>
    </source>
</evidence>
<name>A0A6G0XV81_9STRA</name>
<keyword evidence="2" id="KW-1185">Reference proteome</keyword>
<gene>
    <name evidence="1" type="ORF">Ae201684_000845</name>
</gene>
<sequence length="321" mass="36066">MRLRVQNGITQYFVRWYVDTPGYRKSEWADASDVPNATIALAELALYEAYTAAFQSDPSQFTEQKVKTFDEFLKSSSWWQSVGVNEDIACLLQAIRKASLLLQLPFQLSDEVYVQWFHNHKLDAKKAIPRSKLNNFLFTMTAKGFSVSQKHPGSNLVTQKLASPQETLAGILKDAPFVVYLMITTFLDCAHTWTSHRRNRFVVDIYDGISDKALNFEDIPDGVEIYRLLRLVPINVQTPRPKSVSVSTFNNLPSPQEEAISHLIKCNEYPLPSLGAVARQSRGLREFTTEHGFADDANLLAPSLAGFLGGCNLEEGLVVES</sequence>
<evidence type="ECO:0000313" key="2">
    <source>
        <dbReference type="Proteomes" id="UP000481153"/>
    </source>
</evidence>
<reference evidence="1 2" key="1">
    <citation type="submission" date="2019-07" db="EMBL/GenBank/DDBJ databases">
        <title>Genomics analysis of Aphanomyces spp. identifies a new class of oomycete effector associated with host adaptation.</title>
        <authorList>
            <person name="Gaulin E."/>
        </authorList>
    </citation>
    <scope>NUCLEOTIDE SEQUENCE [LARGE SCALE GENOMIC DNA]</scope>
    <source>
        <strain evidence="1 2">ATCC 201684</strain>
    </source>
</reference>
<accession>A0A6G0XV81</accession>
<dbReference type="Proteomes" id="UP000481153">
    <property type="component" value="Unassembled WGS sequence"/>
</dbReference>
<dbReference type="EMBL" id="VJMJ01000009">
    <property type="protein sequence ID" value="KAF0744359.1"/>
    <property type="molecule type" value="Genomic_DNA"/>
</dbReference>
<organism evidence="1 2">
    <name type="scientific">Aphanomyces euteiches</name>
    <dbReference type="NCBI Taxonomy" id="100861"/>
    <lineage>
        <taxon>Eukaryota</taxon>
        <taxon>Sar</taxon>
        <taxon>Stramenopiles</taxon>
        <taxon>Oomycota</taxon>
        <taxon>Saprolegniomycetes</taxon>
        <taxon>Saprolegniales</taxon>
        <taxon>Verrucalvaceae</taxon>
        <taxon>Aphanomyces</taxon>
    </lineage>
</organism>
<comment type="caution">
    <text evidence="1">The sequence shown here is derived from an EMBL/GenBank/DDBJ whole genome shotgun (WGS) entry which is preliminary data.</text>
</comment>